<dbReference type="Proteomes" id="UP000193648">
    <property type="component" value="Unassembled WGS sequence"/>
</dbReference>
<dbReference type="Gene3D" id="3.40.50.80">
    <property type="entry name" value="Nucleotide-binding domain of ferredoxin-NADP reductase (FNR) module"/>
    <property type="match status" value="1"/>
</dbReference>
<dbReference type="GeneID" id="33567701"/>
<keyword evidence="3 6" id="KW-0285">Flavoprotein</keyword>
<evidence type="ECO:0000256" key="2">
    <source>
        <dbReference type="ARBA" id="ARBA00006105"/>
    </source>
</evidence>
<evidence type="ECO:0000313" key="9">
    <source>
        <dbReference type="EMBL" id="ORZ02034.1"/>
    </source>
</evidence>
<comment type="caution">
    <text evidence="9">The sequence shown here is derived from an EMBL/GenBank/DDBJ whole genome shotgun (WGS) entry which is preliminary data.</text>
</comment>
<dbReference type="InterPro" id="IPR001834">
    <property type="entry name" value="CBR-like"/>
</dbReference>
<dbReference type="GO" id="GO:0016491">
    <property type="term" value="F:oxidoreductase activity"/>
    <property type="evidence" value="ECO:0007669"/>
    <property type="project" value="UniProtKB-KW"/>
</dbReference>
<dbReference type="RefSeq" id="XP_021876262.1">
    <property type="nucleotide sequence ID" value="XM_022025858.1"/>
</dbReference>
<evidence type="ECO:0000259" key="8">
    <source>
        <dbReference type="Pfam" id="PF09791"/>
    </source>
</evidence>
<dbReference type="EMBL" id="MCFF01000061">
    <property type="protein sequence ID" value="ORZ02034.1"/>
    <property type="molecule type" value="Genomic_DNA"/>
</dbReference>
<evidence type="ECO:0000256" key="1">
    <source>
        <dbReference type="ARBA" id="ARBA00001974"/>
    </source>
</evidence>
<sequence length="621" mass="69561">MNPTVAKWLEEIAAAKAKVQAKSVSATSHIALPNNSATAAAAAATIIEGTPHKAMTVTETTNYNNSTNKTIATRPSYGIILSYDLKTRKKKLRLVLPPEPIKPAPGECCGNDCDPCVNTIYWEDLAAYKEQVKKLEVEYKEACQSLELGQTEEKAVVTQMEGIQYANLVENNNNDADDEGLSIRSYRPFKVLRKCYLTKNTLLVVCDLPYSLVAAAASTTSPTGVSESNNKNRTPDYQYDSHIKAMFHVLIRFKRELRGNKDNHNSDNDIGNTNKDEEFITRAYTPVDLSNSSFLMGIMESGENSDNNNSNSVSSLQDKMGFLVKLYPAPHSTSDMFRQLKEYNHKDHDVVSDKSNQSGWLYLRGPIQTARDRQRNHQAIVGETRIELGIEPESVSETESINSDLRKGIMRKNKKKKERIVMIAAGSGITPMYQVIRAVHQSQQQQQQQQLSDHIPSETKLDLIYCNRASSDIWLRQEIQKTCFLSTSWDKNDSNAVMKTQRVHIQHVLSQATSIAMTTAMLHHQKEQEGQGQEQKSDHHHYDERIHTGGRITLEILRNTLQDHSPSTSTPISTATTSSDSDDTYLKFLICGPPAFNLDVSSMLAQLGYTESNTCEIHVLE</sequence>
<dbReference type="PANTHER" id="PTHR19370:SF184">
    <property type="entry name" value="NADH-CYTOCHROME B5 REDUCTASE-LIKE"/>
    <property type="match status" value="1"/>
</dbReference>
<dbReference type="SUPFAM" id="SSF52343">
    <property type="entry name" value="Ferredoxin reductase-like, C-terminal NADP-linked domain"/>
    <property type="match status" value="1"/>
</dbReference>
<name>A0A1Y2G822_9FUNG</name>
<dbReference type="OrthoDB" id="432685at2759"/>
<accession>A0A1Y2G822</accession>
<dbReference type="InParanoid" id="A0A1Y2G822"/>
<dbReference type="InterPro" id="IPR019180">
    <property type="entry name" value="Oxidoreductase-like_N"/>
</dbReference>
<organism evidence="9 10">
    <name type="scientific">Lobosporangium transversale</name>
    <dbReference type="NCBI Taxonomy" id="64571"/>
    <lineage>
        <taxon>Eukaryota</taxon>
        <taxon>Fungi</taxon>
        <taxon>Fungi incertae sedis</taxon>
        <taxon>Mucoromycota</taxon>
        <taxon>Mortierellomycotina</taxon>
        <taxon>Mortierellomycetes</taxon>
        <taxon>Mortierellales</taxon>
        <taxon>Mortierellaceae</taxon>
        <taxon>Lobosporangium</taxon>
    </lineage>
</organism>
<feature type="domain" description="Oxidoreductase-like" evidence="8">
    <location>
        <begin position="95"/>
        <end position="135"/>
    </location>
</feature>
<dbReference type="STRING" id="64571.A0A1Y2G822"/>
<feature type="domain" description="Oxidoreductase FAD/NAD(P)-binding" evidence="7">
    <location>
        <begin position="422"/>
        <end position="482"/>
    </location>
</feature>
<evidence type="ECO:0008006" key="11">
    <source>
        <dbReference type="Google" id="ProtNLM"/>
    </source>
</evidence>
<protein>
    <recommendedName>
        <fullName evidence="11">FAD-binding FR-type domain-containing protein</fullName>
    </recommendedName>
</protein>
<dbReference type="InterPro" id="IPR001433">
    <property type="entry name" value="OxRdtase_FAD/NAD-bd"/>
</dbReference>
<dbReference type="Pfam" id="PF00175">
    <property type="entry name" value="NAD_binding_1"/>
    <property type="match status" value="1"/>
</dbReference>
<evidence type="ECO:0000256" key="6">
    <source>
        <dbReference type="PIRSR" id="PIRSR601834-1"/>
    </source>
</evidence>
<evidence type="ECO:0000256" key="4">
    <source>
        <dbReference type="ARBA" id="ARBA00022827"/>
    </source>
</evidence>
<comment type="similarity">
    <text evidence="2">Belongs to the flavoprotein pyridine nucleotide cytochrome reductase family.</text>
</comment>
<proteinExistence type="inferred from homology"/>
<gene>
    <name evidence="9" type="ORF">BCR41DRAFT_363225</name>
</gene>
<keyword evidence="5" id="KW-0560">Oxidoreductase</keyword>
<dbReference type="AlphaFoldDB" id="A0A1Y2G822"/>
<comment type="cofactor">
    <cofactor evidence="1 6">
        <name>FAD</name>
        <dbReference type="ChEBI" id="CHEBI:57692"/>
    </cofactor>
</comment>
<reference evidence="9 10" key="1">
    <citation type="submission" date="2016-07" db="EMBL/GenBank/DDBJ databases">
        <title>Pervasive Adenine N6-methylation of Active Genes in Fungi.</title>
        <authorList>
            <consortium name="DOE Joint Genome Institute"/>
            <person name="Mondo S.J."/>
            <person name="Dannebaum R.O."/>
            <person name="Kuo R.C."/>
            <person name="Labutti K."/>
            <person name="Haridas S."/>
            <person name="Kuo A."/>
            <person name="Salamov A."/>
            <person name="Ahrendt S.R."/>
            <person name="Lipzen A."/>
            <person name="Sullivan W."/>
            <person name="Andreopoulos W.B."/>
            <person name="Clum A."/>
            <person name="Lindquist E."/>
            <person name="Daum C."/>
            <person name="Ramamoorthy G.K."/>
            <person name="Gryganskyi A."/>
            <person name="Culley D."/>
            <person name="Magnuson J.K."/>
            <person name="James T.Y."/>
            <person name="O'Malley M.A."/>
            <person name="Stajich J.E."/>
            <person name="Spatafora J.W."/>
            <person name="Visel A."/>
            <person name="Grigoriev I.V."/>
        </authorList>
    </citation>
    <scope>NUCLEOTIDE SEQUENCE [LARGE SCALE GENOMIC DNA]</scope>
    <source>
        <strain evidence="9 10">NRRL 3116</strain>
    </source>
</reference>
<dbReference type="PANTHER" id="PTHR19370">
    <property type="entry name" value="NADH-CYTOCHROME B5 REDUCTASE"/>
    <property type="match status" value="1"/>
</dbReference>
<keyword evidence="10" id="KW-1185">Reference proteome</keyword>
<evidence type="ECO:0000313" key="10">
    <source>
        <dbReference type="Proteomes" id="UP000193648"/>
    </source>
</evidence>
<evidence type="ECO:0000256" key="5">
    <source>
        <dbReference type="ARBA" id="ARBA00023002"/>
    </source>
</evidence>
<dbReference type="Pfam" id="PF09791">
    <property type="entry name" value="Oxidored-like"/>
    <property type="match status" value="1"/>
</dbReference>
<dbReference type="InterPro" id="IPR039261">
    <property type="entry name" value="FNR_nucleotide-bd"/>
</dbReference>
<evidence type="ECO:0000256" key="3">
    <source>
        <dbReference type="ARBA" id="ARBA00022630"/>
    </source>
</evidence>
<feature type="binding site" evidence="6">
    <location>
        <position position="430"/>
    </location>
    <ligand>
        <name>FAD</name>
        <dbReference type="ChEBI" id="CHEBI:57692"/>
    </ligand>
</feature>
<evidence type="ECO:0000259" key="7">
    <source>
        <dbReference type="Pfam" id="PF00175"/>
    </source>
</evidence>
<keyword evidence="4 6" id="KW-0274">FAD</keyword>